<dbReference type="GeneID" id="94287840"/>
<dbReference type="RefSeq" id="XP_067753920.1">
    <property type="nucleotide sequence ID" value="XM_067897763.1"/>
</dbReference>
<organism evidence="2 3">
    <name type="scientific">Porcisia hertigi</name>
    <dbReference type="NCBI Taxonomy" id="2761500"/>
    <lineage>
        <taxon>Eukaryota</taxon>
        <taxon>Discoba</taxon>
        <taxon>Euglenozoa</taxon>
        <taxon>Kinetoplastea</taxon>
        <taxon>Metakinetoplastina</taxon>
        <taxon>Trypanosomatida</taxon>
        <taxon>Trypanosomatidae</taxon>
        <taxon>Leishmaniinae</taxon>
        <taxon>Porcisia</taxon>
    </lineage>
</organism>
<feature type="region of interest" description="Disordered" evidence="1">
    <location>
        <begin position="79"/>
        <end position="103"/>
    </location>
</feature>
<evidence type="ECO:0000256" key="1">
    <source>
        <dbReference type="SAM" id="MobiDB-lite"/>
    </source>
</evidence>
<proteinExistence type="predicted"/>
<accession>A0A836IET3</accession>
<name>A0A836IET3_9TRYP</name>
<feature type="region of interest" description="Disordered" evidence="1">
    <location>
        <begin position="220"/>
        <end position="289"/>
    </location>
</feature>
<dbReference type="OrthoDB" id="273658at2759"/>
<dbReference type="KEGG" id="phet:94287840"/>
<feature type="compositionally biased region" description="Low complexity" evidence="1">
    <location>
        <begin position="256"/>
        <end position="289"/>
    </location>
</feature>
<reference evidence="2 3" key="1">
    <citation type="submission" date="2021-02" db="EMBL/GenBank/DDBJ databases">
        <title>Porcisia hertigi Genome sequencing and assembly.</title>
        <authorList>
            <person name="Almutairi H."/>
            <person name="Gatherer D."/>
        </authorList>
    </citation>
    <scope>NUCLEOTIDE SEQUENCE [LARGE SCALE GENOMIC DNA]</scope>
    <source>
        <strain evidence="2 3">C119</strain>
    </source>
</reference>
<evidence type="ECO:0000313" key="2">
    <source>
        <dbReference type="EMBL" id="KAG5493885.1"/>
    </source>
</evidence>
<dbReference type="AlphaFoldDB" id="A0A836IET3"/>
<sequence>MDPTPHPEKDVNQRVVVRKRSRSLAAVDSSDSPLRSFSHNPPPMPPVAADATSSEAAAARWSVVQQRFAAAQWRRGCFHLPPQAPSAPPGSSRPHLPVPAKTSDEMSVTAPGAAQSRAATAARYIPPHPWKILQSAKGNSTERTTSLPMVKGALVQSAVLLPAFLAPPAMVELERWNTYWEVYSTCCADELESLAKQLEEPSATAGYRRVLLTLSATTAPGAQDQPPALVEDPCFAASGSSREGRKDAVPSTNYRLSPLSSASLSHSRSPPQPSAPHSCEESASSSSWSYSSSYSSYVSSYTSDSRSSSSAGSATSAALAEDGTAALSVLLSVLDDLVYHYTHRFGAVEHLETRDSSGSGGVLSTTTTTTARVIVSVQFTTAEAAGLFLRWADGLSLADLIVDYRRDTQPTPTPMEGEPSPVATAKPSAFLDDRGGGGAVWWSALEDTAQRHQFCLIAKLAPHDPRHLTAKLLLGPNVMVSTPLVKSLFAGLFDATQMEYRPELRAFSIEFASKRECRLALHALQCSLWRVFGASLVFT</sequence>
<comment type="caution">
    <text evidence="2">The sequence shown here is derived from an EMBL/GenBank/DDBJ whole genome shotgun (WGS) entry which is preliminary data.</text>
</comment>
<keyword evidence="3" id="KW-1185">Reference proteome</keyword>
<dbReference type="EMBL" id="JAFJZO010000034">
    <property type="protein sequence ID" value="KAG5493885.1"/>
    <property type="molecule type" value="Genomic_DNA"/>
</dbReference>
<feature type="compositionally biased region" description="Basic and acidic residues" evidence="1">
    <location>
        <begin position="1"/>
        <end position="12"/>
    </location>
</feature>
<feature type="region of interest" description="Disordered" evidence="1">
    <location>
        <begin position="1"/>
        <end position="53"/>
    </location>
</feature>
<dbReference type="Proteomes" id="UP000674318">
    <property type="component" value="Unassembled WGS sequence"/>
</dbReference>
<evidence type="ECO:0000313" key="3">
    <source>
        <dbReference type="Proteomes" id="UP000674318"/>
    </source>
</evidence>
<gene>
    <name evidence="2" type="ORF">JKF63_01717</name>
</gene>
<feature type="compositionally biased region" description="Polar residues" evidence="1">
    <location>
        <begin position="29"/>
        <end position="39"/>
    </location>
</feature>
<protein>
    <submittedName>
        <fullName evidence="2">Uncharacterized protein</fullName>
    </submittedName>
</protein>